<evidence type="ECO:0008006" key="5">
    <source>
        <dbReference type="Google" id="ProtNLM"/>
    </source>
</evidence>
<dbReference type="InterPro" id="IPR021765">
    <property type="entry name" value="UstYa-like"/>
</dbReference>
<dbReference type="GO" id="GO:0043386">
    <property type="term" value="P:mycotoxin biosynthetic process"/>
    <property type="evidence" value="ECO:0007669"/>
    <property type="project" value="InterPro"/>
</dbReference>
<evidence type="ECO:0000256" key="1">
    <source>
        <dbReference type="ARBA" id="ARBA00004685"/>
    </source>
</evidence>
<dbReference type="AlphaFoldDB" id="A0A6A6T0K2"/>
<dbReference type="PANTHER" id="PTHR33365">
    <property type="entry name" value="YALI0B05434P"/>
    <property type="match status" value="1"/>
</dbReference>
<reference evidence="3" key="1">
    <citation type="journal article" date="2020" name="Stud. Mycol.">
        <title>101 Dothideomycetes genomes: a test case for predicting lifestyles and emergence of pathogens.</title>
        <authorList>
            <person name="Haridas S."/>
            <person name="Albert R."/>
            <person name="Binder M."/>
            <person name="Bloem J."/>
            <person name="Labutti K."/>
            <person name="Salamov A."/>
            <person name="Andreopoulos B."/>
            <person name="Baker S."/>
            <person name="Barry K."/>
            <person name="Bills G."/>
            <person name="Bluhm B."/>
            <person name="Cannon C."/>
            <person name="Castanera R."/>
            <person name="Culley D."/>
            <person name="Daum C."/>
            <person name="Ezra D."/>
            <person name="Gonzalez J."/>
            <person name="Henrissat B."/>
            <person name="Kuo A."/>
            <person name="Liang C."/>
            <person name="Lipzen A."/>
            <person name="Lutzoni F."/>
            <person name="Magnuson J."/>
            <person name="Mondo S."/>
            <person name="Nolan M."/>
            <person name="Ohm R."/>
            <person name="Pangilinan J."/>
            <person name="Park H.-J."/>
            <person name="Ramirez L."/>
            <person name="Alfaro M."/>
            <person name="Sun H."/>
            <person name="Tritt A."/>
            <person name="Yoshinaga Y."/>
            <person name="Zwiers L.-H."/>
            <person name="Turgeon B."/>
            <person name="Goodwin S."/>
            <person name="Spatafora J."/>
            <person name="Crous P."/>
            <person name="Grigoriev I."/>
        </authorList>
    </citation>
    <scope>NUCLEOTIDE SEQUENCE</scope>
    <source>
        <strain evidence="3">CBS 122681</strain>
    </source>
</reference>
<accession>A0A6A6T0K2</accession>
<dbReference type="PANTHER" id="PTHR33365:SF4">
    <property type="entry name" value="CYCLOCHLOROTINE BIOSYNTHESIS PROTEIN O"/>
    <property type="match status" value="1"/>
</dbReference>
<organism evidence="3 4">
    <name type="scientific">Lophiostoma macrostomum CBS 122681</name>
    <dbReference type="NCBI Taxonomy" id="1314788"/>
    <lineage>
        <taxon>Eukaryota</taxon>
        <taxon>Fungi</taxon>
        <taxon>Dikarya</taxon>
        <taxon>Ascomycota</taxon>
        <taxon>Pezizomycotina</taxon>
        <taxon>Dothideomycetes</taxon>
        <taxon>Pleosporomycetidae</taxon>
        <taxon>Pleosporales</taxon>
        <taxon>Lophiostomataceae</taxon>
        <taxon>Lophiostoma</taxon>
    </lineage>
</organism>
<proteinExistence type="inferred from homology"/>
<feature type="non-terminal residue" evidence="3">
    <location>
        <position position="1"/>
    </location>
</feature>
<evidence type="ECO:0000256" key="2">
    <source>
        <dbReference type="ARBA" id="ARBA00035112"/>
    </source>
</evidence>
<evidence type="ECO:0000313" key="3">
    <source>
        <dbReference type="EMBL" id="KAF2653495.1"/>
    </source>
</evidence>
<keyword evidence="4" id="KW-1185">Reference proteome</keyword>
<dbReference type="Proteomes" id="UP000799324">
    <property type="component" value="Unassembled WGS sequence"/>
</dbReference>
<protein>
    <recommendedName>
        <fullName evidence="5">Tat pathway signal sequence</fullName>
    </recommendedName>
</protein>
<evidence type="ECO:0000313" key="4">
    <source>
        <dbReference type="Proteomes" id="UP000799324"/>
    </source>
</evidence>
<dbReference type="Pfam" id="PF11807">
    <property type="entry name" value="UstYa"/>
    <property type="match status" value="1"/>
</dbReference>
<name>A0A6A6T0K2_9PLEO</name>
<comment type="pathway">
    <text evidence="1">Mycotoxin biosynthesis.</text>
</comment>
<comment type="similarity">
    <text evidence="2">Belongs to the ustYa family.</text>
</comment>
<dbReference type="OrthoDB" id="3687641at2759"/>
<gene>
    <name evidence="3" type="ORF">K491DRAFT_602680</name>
</gene>
<dbReference type="EMBL" id="MU004380">
    <property type="protein sequence ID" value="KAF2653495.1"/>
    <property type="molecule type" value="Genomic_DNA"/>
</dbReference>
<sequence length="162" mass="18260">VPPGSVEQVWELNSTFIQRPTPESEAAWNSLVPVGRGFVHHDELAPFISNIAVFHQLHCLAKHGILVAYYKALESPATTKFVDIPEYDPETGVKTAQPHIHHCFDYLRQTLMCAADTNLEVVDHETHGTNGWDQPKTCRSYEQVFAWAERYANSTDTGILSR</sequence>